<feature type="transmembrane region" description="Helical" evidence="5">
    <location>
        <begin position="145"/>
        <end position="172"/>
    </location>
</feature>
<reference evidence="6 7" key="1">
    <citation type="journal article" date="2015" name="Genome Announc.">
        <title>Expanding the biotechnology potential of lactobacilli through comparative genomics of 213 strains and associated genera.</title>
        <authorList>
            <person name="Sun Z."/>
            <person name="Harris H.M."/>
            <person name="McCann A."/>
            <person name="Guo C."/>
            <person name="Argimon S."/>
            <person name="Zhang W."/>
            <person name="Yang X."/>
            <person name="Jeffery I.B."/>
            <person name="Cooney J.C."/>
            <person name="Kagawa T.F."/>
            <person name="Liu W."/>
            <person name="Song Y."/>
            <person name="Salvetti E."/>
            <person name="Wrobel A."/>
            <person name="Rasinkangas P."/>
            <person name="Parkhill J."/>
            <person name="Rea M.C."/>
            <person name="O'Sullivan O."/>
            <person name="Ritari J."/>
            <person name="Douillard F.P."/>
            <person name="Paul Ross R."/>
            <person name="Yang R."/>
            <person name="Briner A.E."/>
            <person name="Felis G.E."/>
            <person name="de Vos W.M."/>
            <person name="Barrangou R."/>
            <person name="Klaenhammer T.R."/>
            <person name="Caufield P.W."/>
            <person name="Cui Y."/>
            <person name="Zhang H."/>
            <person name="O'Toole P.W."/>
        </authorList>
    </citation>
    <scope>NUCLEOTIDE SEQUENCE [LARGE SCALE GENOMIC DNA]</scope>
    <source>
        <strain evidence="6 7">DSM 20593</strain>
    </source>
</reference>
<dbReference type="RefSeq" id="WP_057755350.1">
    <property type="nucleotide sequence ID" value="NZ_JQBP01000003.1"/>
</dbReference>
<dbReference type="GO" id="GO:0012505">
    <property type="term" value="C:endomembrane system"/>
    <property type="evidence" value="ECO:0007669"/>
    <property type="project" value="UniProtKB-SubCell"/>
</dbReference>
<dbReference type="Pfam" id="PF01988">
    <property type="entry name" value="VIT1"/>
    <property type="match status" value="1"/>
</dbReference>
<evidence type="ECO:0008006" key="8">
    <source>
        <dbReference type="Google" id="ProtNLM"/>
    </source>
</evidence>
<gene>
    <name evidence="6" type="ORF">IV73_GL000904</name>
</gene>
<feature type="transmembrane region" description="Helical" evidence="5">
    <location>
        <begin position="21"/>
        <end position="42"/>
    </location>
</feature>
<feature type="transmembrane region" description="Helical" evidence="5">
    <location>
        <begin position="178"/>
        <end position="199"/>
    </location>
</feature>
<comment type="caution">
    <text evidence="6">The sequence shown here is derived from an EMBL/GenBank/DDBJ whole genome shotgun (WGS) entry which is preliminary data.</text>
</comment>
<evidence type="ECO:0000256" key="4">
    <source>
        <dbReference type="ARBA" id="ARBA00023136"/>
    </source>
</evidence>
<organism evidence="6 7">
    <name type="scientific">Weissella kandleri</name>
    <dbReference type="NCBI Taxonomy" id="1616"/>
    <lineage>
        <taxon>Bacteria</taxon>
        <taxon>Bacillati</taxon>
        <taxon>Bacillota</taxon>
        <taxon>Bacilli</taxon>
        <taxon>Lactobacillales</taxon>
        <taxon>Lactobacillaceae</taxon>
        <taxon>Weissella</taxon>
    </lineage>
</organism>
<evidence type="ECO:0000256" key="3">
    <source>
        <dbReference type="ARBA" id="ARBA00022989"/>
    </source>
</evidence>
<evidence type="ECO:0000256" key="2">
    <source>
        <dbReference type="ARBA" id="ARBA00022692"/>
    </source>
</evidence>
<protein>
    <recommendedName>
        <fullName evidence="8">Integral membrane protein</fullName>
    </recommendedName>
</protein>
<sequence length="234" mass="24402">MGQKEEKLKQTLAQRNNIVRAAVMGANDGILSVSGIVIGVAGASTNTFAIFIAGFAGTLAGTVSMAMGEYVSVHSQNDAQKKAEAEESHRLDEDYAGELAFVQQKYLGPGISESLALQAAQEMMAGDALGTMVRERYGFTLHQEVSALSASLASMISFPLGALLPMLAITLFPSSQHWNIIVTGITVAVALALTGYSAAKQSGANTKMATLRNVVAGIFTMLVTFGIGALIGGR</sequence>
<dbReference type="Proteomes" id="UP000051655">
    <property type="component" value="Unassembled WGS sequence"/>
</dbReference>
<keyword evidence="2 5" id="KW-0812">Transmembrane</keyword>
<keyword evidence="3 5" id="KW-1133">Transmembrane helix</keyword>
<evidence type="ECO:0000313" key="7">
    <source>
        <dbReference type="Proteomes" id="UP000051655"/>
    </source>
</evidence>
<accession>A0A0R2JLA5</accession>
<dbReference type="GO" id="GO:0030026">
    <property type="term" value="P:intracellular manganese ion homeostasis"/>
    <property type="evidence" value="ECO:0007669"/>
    <property type="project" value="InterPro"/>
</dbReference>
<keyword evidence="4 5" id="KW-0472">Membrane</keyword>
<dbReference type="GO" id="GO:0005384">
    <property type="term" value="F:manganese ion transmembrane transporter activity"/>
    <property type="evidence" value="ECO:0007669"/>
    <property type="project" value="InterPro"/>
</dbReference>
<dbReference type="PANTHER" id="PTHR31851">
    <property type="entry name" value="FE(2+)/MN(2+) TRANSPORTER PCL1"/>
    <property type="match status" value="1"/>
</dbReference>
<feature type="transmembrane region" description="Helical" evidence="5">
    <location>
        <begin position="211"/>
        <end position="231"/>
    </location>
</feature>
<dbReference type="OrthoDB" id="188924at2"/>
<dbReference type="AlphaFoldDB" id="A0A0R2JLA5"/>
<dbReference type="PATRIC" id="fig|1616.3.peg.925"/>
<dbReference type="InterPro" id="IPR008217">
    <property type="entry name" value="Ccc1_fam"/>
</dbReference>
<keyword evidence="7" id="KW-1185">Reference proteome</keyword>
<name>A0A0R2JLA5_9LACO</name>
<proteinExistence type="predicted"/>
<evidence type="ECO:0000256" key="1">
    <source>
        <dbReference type="ARBA" id="ARBA00004127"/>
    </source>
</evidence>
<evidence type="ECO:0000313" key="6">
    <source>
        <dbReference type="EMBL" id="KRN75143.1"/>
    </source>
</evidence>
<dbReference type="STRING" id="1616.IV73_GL000904"/>
<evidence type="ECO:0000256" key="5">
    <source>
        <dbReference type="SAM" id="Phobius"/>
    </source>
</evidence>
<comment type="subcellular location">
    <subcellularLocation>
        <location evidence="1">Endomembrane system</location>
        <topology evidence="1">Multi-pass membrane protein</topology>
    </subcellularLocation>
</comment>
<dbReference type="EMBL" id="JQBP01000003">
    <property type="protein sequence ID" value="KRN75143.1"/>
    <property type="molecule type" value="Genomic_DNA"/>
</dbReference>
<dbReference type="CDD" id="cd02432">
    <property type="entry name" value="Nodulin-21_like_1"/>
    <property type="match status" value="1"/>
</dbReference>
<feature type="transmembrane region" description="Helical" evidence="5">
    <location>
        <begin position="48"/>
        <end position="71"/>
    </location>
</feature>